<evidence type="ECO:0000259" key="5">
    <source>
        <dbReference type="PROSITE" id="PS51891"/>
    </source>
</evidence>
<keyword evidence="4" id="KW-0456">Lyase</keyword>
<keyword evidence="2" id="KW-0479">Metal-binding</keyword>
<evidence type="ECO:0000313" key="6">
    <source>
        <dbReference type="EMBL" id="MDE8651105.1"/>
    </source>
</evidence>
<dbReference type="Pfam" id="PF04828">
    <property type="entry name" value="GFA"/>
    <property type="match status" value="1"/>
</dbReference>
<comment type="similarity">
    <text evidence="1">Belongs to the Gfa family.</text>
</comment>
<dbReference type="PANTHER" id="PTHR33337">
    <property type="entry name" value="GFA DOMAIN-CONTAINING PROTEIN"/>
    <property type="match status" value="1"/>
</dbReference>
<dbReference type="Proteomes" id="UP001216253">
    <property type="component" value="Unassembled WGS sequence"/>
</dbReference>
<dbReference type="PANTHER" id="PTHR33337:SF40">
    <property type="entry name" value="CENP-V_GFA DOMAIN-CONTAINING PROTEIN-RELATED"/>
    <property type="match status" value="1"/>
</dbReference>
<evidence type="ECO:0000256" key="3">
    <source>
        <dbReference type="ARBA" id="ARBA00022833"/>
    </source>
</evidence>
<reference evidence="6 7" key="1">
    <citation type="submission" date="2023-03" db="EMBL/GenBank/DDBJ databases">
        <title>NovoSphingobium album sp. nov. isolated from polycyclic aromatic hydrocarbons- and heavy-metal polluted soil.</title>
        <authorList>
            <person name="Liu Z."/>
            <person name="Wang K."/>
        </authorList>
    </citation>
    <scope>NUCLEOTIDE SEQUENCE [LARGE SCALE GENOMIC DNA]</scope>
    <source>
        <strain evidence="6 7">H3SJ31-1</strain>
    </source>
</reference>
<organism evidence="6 7">
    <name type="scientific">Novosphingobium album</name>
    <name type="common">ex Liu et al. 2023</name>
    <dbReference type="NCBI Taxonomy" id="3031130"/>
    <lineage>
        <taxon>Bacteria</taxon>
        <taxon>Pseudomonadati</taxon>
        <taxon>Pseudomonadota</taxon>
        <taxon>Alphaproteobacteria</taxon>
        <taxon>Sphingomonadales</taxon>
        <taxon>Sphingomonadaceae</taxon>
        <taxon>Novosphingobium</taxon>
    </lineage>
</organism>
<protein>
    <submittedName>
        <fullName evidence="6">GFA family protein</fullName>
    </submittedName>
</protein>
<keyword evidence="7" id="KW-1185">Reference proteome</keyword>
<feature type="domain" description="CENP-V/GFA" evidence="5">
    <location>
        <begin position="3"/>
        <end position="112"/>
    </location>
</feature>
<accession>A0ABT5WM52</accession>
<gene>
    <name evidence="6" type="ORF">PYV00_05165</name>
</gene>
<dbReference type="PROSITE" id="PS51891">
    <property type="entry name" value="CENP_V_GFA"/>
    <property type="match status" value="1"/>
</dbReference>
<evidence type="ECO:0000256" key="4">
    <source>
        <dbReference type="ARBA" id="ARBA00023239"/>
    </source>
</evidence>
<dbReference type="RefSeq" id="WP_275227204.1">
    <property type="nucleotide sequence ID" value="NZ_JARESE010000015.1"/>
</dbReference>
<proteinExistence type="inferred from homology"/>
<dbReference type="Gene3D" id="3.90.1590.10">
    <property type="entry name" value="glutathione-dependent formaldehyde- activating enzyme (gfa)"/>
    <property type="match status" value="1"/>
</dbReference>
<evidence type="ECO:0000313" key="7">
    <source>
        <dbReference type="Proteomes" id="UP001216253"/>
    </source>
</evidence>
<dbReference type="InterPro" id="IPR006913">
    <property type="entry name" value="CENP-V/GFA"/>
</dbReference>
<name>A0ABT5WM52_9SPHN</name>
<comment type="caution">
    <text evidence="6">The sequence shown here is derived from an EMBL/GenBank/DDBJ whole genome shotgun (WGS) entry which is preliminary data.</text>
</comment>
<keyword evidence="3" id="KW-0862">Zinc</keyword>
<sequence length="133" mass="14527">MPATGQCHCGAIRFEVSGEPAYHAMCHCTDCRRSSGAPAIAWALFPRDAVTIGGEPKAYASSENARRHFCAECGSGLFYTNETVFPGMIDVQTATLDDPDVFPLQIHVQVAERIGWMEHAHALPQFDRYPAGD</sequence>
<evidence type="ECO:0000256" key="1">
    <source>
        <dbReference type="ARBA" id="ARBA00005495"/>
    </source>
</evidence>
<dbReference type="EMBL" id="JARESE010000015">
    <property type="protein sequence ID" value="MDE8651105.1"/>
    <property type="molecule type" value="Genomic_DNA"/>
</dbReference>
<dbReference type="InterPro" id="IPR011057">
    <property type="entry name" value="Mss4-like_sf"/>
</dbReference>
<dbReference type="SUPFAM" id="SSF51316">
    <property type="entry name" value="Mss4-like"/>
    <property type="match status" value="1"/>
</dbReference>
<evidence type="ECO:0000256" key="2">
    <source>
        <dbReference type="ARBA" id="ARBA00022723"/>
    </source>
</evidence>